<dbReference type="PANTHER" id="PTHR40045">
    <property type="entry name" value="YCGG FAMILY PROTEIN"/>
    <property type="match status" value="1"/>
</dbReference>
<reference evidence="1 2" key="1">
    <citation type="submission" date="2019-11" db="EMBL/GenBank/DDBJ databases">
        <title>Draft genome sequences of five Paenibacillus species of dairy origin.</title>
        <authorList>
            <person name="Olajide A.M."/>
            <person name="Chen S."/>
            <person name="Lapointe G."/>
        </authorList>
    </citation>
    <scope>NUCLEOTIDE SEQUENCE [LARGE SCALE GENOMIC DNA]</scope>
    <source>
        <strain evidence="1 2">2CS3</strain>
    </source>
</reference>
<dbReference type="InterPro" id="IPR014988">
    <property type="entry name" value="Uncharacterised_YqcI/YcgG"/>
</dbReference>
<sequence>MSELYTRSWLEKHRFEFRAWQQDAFRQFAAMIHDDSNTYPCIPGRQGFVSDHLRFGFVEDPASQTAPQDLAALLKQYGRCSRETGRYASLVVFFNTSSAGWTGCPVEAYEELFWALLSGVSRLDDQVWPDDISSDPSHPSWEFCFDGNPYFAFCATPAHVIRKSRHFPYLLLAFQPRWVFEKMNNSTHFGQSMKKAIRSRLEQYDGIPAHPSLKWYGQEDNLEWKQYFLHDHNRIPSRCPFTRMKRAVHKLLS</sequence>
<organism evidence="1 2">
    <name type="scientific">Paenibacillus validus</name>
    <dbReference type="NCBI Taxonomy" id="44253"/>
    <lineage>
        <taxon>Bacteria</taxon>
        <taxon>Bacillati</taxon>
        <taxon>Bacillota</taxon>
        <taxon>Bacilli</taxon>
        <taxon>Bacillales</taxon>
        <taxon>Paenibacillaceae</taxon>
        <taxon>Paenibacillus</taxon>
    </lineage>
</organism>
<dbReference type="Proteomes" id="UP000450917">
    <property type="component" value="Unassembled WGS sequence"/>
</dbReference>
<accession>A0A7X3CUS2</accession>
<comment type="caution">
    <text evidence="1">The sequence shown here is derived from an EMBL/GenBank/DDBJ whole genome shotgun (WGS) entry which is preliminary data.</text>
</comment>
<proteinExistence type="predicted"/>
<evidence type="ECO:0008006" key="3">
    <source>
        <dbReference type="Google" id="ProtNLM"/>
    </source>
</evidence>
<dbReference type="Pfam" id="PF08892">
    <property type="entry name" value="YqcI_YcgG"/>
    <property type="match status" value="1"/>
</dbReference>
<dbReference type="EMBL" id="WNZX01000020">
    <property type="protein sequence ID" value="MUG73001.1"/>
    <property type="molecule type" value="Genomic_DNA"/>
</dbReference>
<name>A0A7X3CUS2_9BACL</name>
<keyword evidence="2" id="KW-1185">Reference proteome</keyword>
<protein>
    <recommendedName>
        <fullName evidence="3">YqcI/YcgG family protein</fullName>
    </recommendedName>
</protein>
<evidence type="ECO:0000313" key="1">
    <source>
        <dbReference type="EMBL" id="MUG73001.1"/>
    </source>
</evidence>
<dbReference type="AlphaFoldDB" id="A0A7X3CUS2"/>
<dbReference type="PANTHER" id="PTHR40045:SF1">
    <property type="entry name" value="YQCI_YCGG FAMILY PROTEIN"/>
    <property type="match status" value="1"/>
</dbReference>
<dbReference type="RefSeq" id="WP_127609741.1">
    <property type="nucleotide sequence ID" value="NZ_JARTHJ010000166.1"/>
</dbReference>
<gene>
    <name evidence="1" type="ORF">GNP93_20380</name>
</gene>
<evidence type="ECO:0000313" key="2">
    <source>
        <dbReference type="Proteomes" id="UP000450917"/>
    </source>
</evidence>